<evidence type="ECO:0000256" key="1">
    <source>
        <dbReference type="SAM" id="MobiDB-lite"/>
    </source>
</evidence>
<comment type="caution">
    <text evidence="2">The sequence shown here is derived from an EMBL/GenBank/DDBJ whole genome shotgun (WGS) entry which is preliminary data.</text>
</comment>
<dbReference type="Proteomes" id="UP001314263">
    <property type="component" value="Unassembled WGS sequence"/>
</dbReference>
<name>A0AAV1IFW7_9CHLO</name>
<dbReference type="EMBL" id="CAUYUE010000011">
    <property type="protein sequence ID" value="CAK0784894.1"/>
    <property type="molecule type" value="Genomic_DNA"/>
</dbReference>
<gene>
    <name evidence="2" type="ORF">CVIRNUC_008099</name>
</gene>
<sequence length="83" mass="9107">MAPESQDMLSTHAQTEVDVIVEGTPLDGDSDQAHKLSQAVQRDAMEAVREALQYESMHEELHEDEDGSRSCPSCCAATRTSRS</sequence>
<protein>
    <submittedName>
        <fullName evidence="2">Uncharacterized protein</fullName>
    </submittedName>
</protein>
<proteinExistence type="predicted"/>
<organism evidence="2 3">
    <name type="scientific">Coccomyxa viridis</name>
    <dbReference type="NCBI Taxonomy" id="1274662"/>
    <lineage>
        <taxon>Eukaryota</taxon>
        <taxon>Viridiplantae</taxon>
        <taxon>Chlorophyta</taxon>
        <taxon>core chlorophytes</taxon>
        <taxon>Trebouxiophyceae</taxon>
        <taxon>Trebouxiophyceae incertae sedis</taxon>
        <taxon>Coccomyxaceae</taxon>
        <taxon>Coccomyxa</taxon>
    </lineage>
</organism>
<evidence type="ECO:0000313" key="3">
    <source>
        <dbReference type="Proteomes" id="UP001314263"/>
    </source>
</evidence>
<accession>A0AAV1IFW7</accession>
<dbReference type="AlphaFoldDB" id="A0AAV1IFW7"/>
<feature type="region of interest" description="Disordered" evidence="1">
    <location>
        <begin position="58"/>
        <end position="83"/>
    </location>
</feature>
<evidence type="ECO:0000313" key="2">
    <source>
        <dbReference type="EMBL" id="CAK0784894.1"/>
    </source>
</evidence>
<keyword evidence="3" id="KW-1185">Reference proteome</keyword>
<reference evidence="2 3" key="1">
    <citation type="submission" date="2023-10" db="EMBL/GenBank/DDBJ databases">
        <authorList>
            <person name="Maclean D."/>
            <person name="Macfadyen A."/>
        </authorList>
    </citation>
    <scope>NUCLEOTIDE SEQUENCE [LARGE SCALE GENOMIC DNA]</scope>
</reference>